<dbReference type="Proteomes" id="UP000014174">
    <property type="component" value="Unassembled WGS sequence"/>
</dbReference>
<comment type="caution">
    <text evidence="3">The sequence shown here is derived from an EMBL/GenBank/DDBJ whole genome shotgun (WGS) entry which is preliminary data.</text>
</comment>
<dbReference type="InterPro" id="IPR011050">
    <property type="entry name" value="Pectin_lyase_fold/virulence"/>
</dbReference>
<dbReference type="InterPro" id="IPR024535">
    <property type="entry name" value="RHGA/B-epi-like_pectate_lyase"/>
</dbReference>
<organism evidence="3 4">
    <name type="scientific">Arcticibacter svalbardensis MN12-7</name>
    <dbReference type="NCBI Taxonomy" id="1150600"/>
    <lineage>
        <taxon>Bacteria</taxon>
        <taxon>Pseudomonadati</taxon>
        <taxon>Bacteroidota</taxon>
        <taxon>Sphingobacteriia</taxon>
        <taxon>Sphingobacteriales</taxon>
        <taxon>Sphingobacteriaceae</taxon>
        <taxon>Arcticibacter</taxon>
    </lineage>
</organism>
<feature type="chain" id="PRO_5004481982" description="Rhamnogalacturonase A/B/Epimerase-like pectate lyase domain-containing protein" evidence="1">
    <location>
        <begin position="22"/>
        <end position="434"/>
    </location>
</feature>
<feature type="domain" description="Rhamnogalacturonase A/B/Epimerase-like pectate lyase" evidence="2">
    <location>
        <begin position="41"/>
        <end position="208"/>
    </location>
</feature>
<proteinExistence type="predicted"/>
<evidence type="ECO:0000313" key="3">
    <source>
        <dbReference type="EMBL" id="EOR95978.1"/>
    </source>
</evidence>
<accession>R9GWC9</accession>
<feature type="signal peptide" evidence="1">
    <location>
        <begin position="1"/>
        <end position="21"/>
    </location>
</feature>
<name>R9GWC9_9SPHI</name>
<sequence>MKRIILIVSIFAIISSCKQDADLQPATTSPISAETVSATSNVKGLGITNDGKSDQQSKIQALIGSNKTLFFPKGTYLISKSLDIKNITNLKIYGEAGTIFVSPTNKIITLLGNAYNIEISSITFKSTRVSTVNDAEGLIFIAAFGANDLMDGININKCTFTNPESQGNGIKLVSEGTNSMVKYISVANNRFESIGRMAIEFQNHANQNVARFKDFYIHDNYFFDIGTIQSGPAPSCVSVSGYSTNGQINNNEFYNMRMKSSPFIYYGIENAGTIGLETNNNYFHSDNYGFTGILGSAGTKSNWTISNNVFELTGSTSDKNKIRGIEINDAINFTITNNKITTDGMAMMLVNCRSGKISGNTGKVKVGNAFYARAGSIKNTITKNTFNTSLGPDNGVVLFDGSATNGNSASANTLIGTGNKVGKYVNVNGAYNNY</sequence>
<dbReference type="SMART" id="SM00710">
    <property type="entry name" value="PbH1"/>
    <property type="match status" value="7"/>
</dbReference>
<protein>
    <recommendedName>
        <fullName evidence="2">Rhamnogalacturonase A/B/Epimerase-like pectate lyase domain-containing protein</fullName>
    </recommendedName>
</protein>
<dbReference type="AlphaFoldDB" id="R9GWC9"/>
<dbReference type="EMBL" id="AQPN01000033">
    <property type="protein sequence ID" value="EOR95978.1"/>
    <property type="molecule type" value="Genomic_DNA"/>
</dbReference>
<dbReference type="InterPro" id="IPR006626">
    <property type="entry name" value="PbH1"/>
</dbReference>
<evidence type="ECO:0000313" key="4">
    <source>
        <dbReference type="Proteomes" id="UP000014174"/>
    </source>
</evidence>
<dbReference type="OrthoDB" id="241638at2"/>
<reference evidence="3 4" key="1">
    <citation type="journal article" date="2013" name="Genome Announc.">
        <title>Draft Genome Sequence of Arcticibacter svalbardensis Strain MN12-7T, a Member of the Family Sphingobacteriaceae Isolated from an Arctic Soil Sample.</title>
        <authorList>
            <person name="Shivaji S."/>
            <person name="Ara S."/>
            <person name="Prasad S."/>
            <person name="Manasa B.P."/>
            <person name="Begum Z."/>
            <person name="Singh A."/>
            <person name="Kumar Pinnaka A."/>
        </authorList>
    </citation>
    <scope>NUCLEOTIDE SEQUENCE [LARGE SCALE GENOMIC DNA]</scope>
    <source>
        <strain evidence="3 4">MN12-7</strain>
    </source>
</reference>
<dbReference type="Pfam" id="PF12708">
    <property type="entry name" value="Pect-lyase_RHGA_epim"/>
    <property type="match status" value="1"/>
</dbReference>
<dbReference type="eggNOG" id="ENOG502ZVVS">
    <property type="taxonomic scope" value="Bacteria"/>
</dbReference>
<evidence type="ECO:0000259" key="2">
    <source>
        <dbReference type="Pfam" id="PF12708"/>
    </source>
</evidence>
<dbReference type="InterPro" id="IPR012334">
    <property type="entry name" value="Pectin_lyas_fold"/>
</dbReference>
<dbReference type="RefSeq" id="WP_016194113.1">
    <property type="nucleotide sequence ID" value="NZ_AQPN01000033.1"/>
</dbReference>
<dbReference type="SUPFAM" id="SSF51126">
    <property type="entry name" value="Pectin lyase-like"/>
    <property type="match status" value="1"/>
</dbReference>
<evidence type="ECO:0000256" key="1">
    <source>
        <dbReference type="SAM" id="SignalP"/>
    </source>
</evidence>
<keyword evidence="1" id="KW-0732">Signal</keyword>
<dbReference type="PROSITE" id="PS51257">
    <property type="entry name" value="PROKAR_LIPOPROTEIN"/>
    <property type="match status" value="1"/>
</dbReference>
<keyword evidence="4" id="KW-1185">Reference proteome</keyword>
<gene>
    <name evidence="3" type="ORF">ADIARSV_0868</name>
</gene>
<dbReference type="Gene3D" id="2.160.20.10">
    <property type="entry name" value="Single-stranded right-handed beta-helix, Pectin lyase-like"/>
    <property type="match status" value="1"/>
</dbReference>